<dbReference type="AlphaFoldDB" id="A0A2S7IRH0"/>
<dbReference type="OrthoDB" id="9810477at2"/>
<accession>A0A2S7IRH0</accession>
<dbReference type="CDD" id="cd12797">
    <property type="entry name" value="M23_peptidase"/>
    <property type="match status" value="1"/>
</dbReference>
<dbReference type="Gene3D" id="2.70.70.10">
    <property type="entry name" value="Glucose Permease (Domain IIA)"/>
    <property type="match status" value="1"/>
</dbReference>
<organism evidence="2 3">
    <name type="scientific">Siphonobacter curvatus</name>
    <dbReference type="NCBI Taxonomy" id="2094562"/>
    <lineage>
        <taxon>Bacteria</taxon>
        <taxon>Pseudomonadati</taxon>
        <taxon>Bacteroidota</taxon>
        <taxon>Cytophagia</taxon>
        <taxon>Cytophagales</taxon>
        <taxon>Cytophagaceae</taxon>
        <taxon>Siphonobacter</taxon>
    </lineage>
</organism>
<feature type="domain" description="M23ase beta-sheet core" evidence="1">
    <location>
        <begin position="56"/>
        <end position="124"/>
    </location>
</feature>
<evidence type="ECO:0000259" key="1">
    <source>
        <dbReference type="Pfam" id="PF01551"/>
    </source>
</evidence>
<reference evidence="3" key="1">
    <citation type="submission" date="2018-02" db="EMBL/GenBank/DDBJ databases">
        <title>Genome sequencing of Solimonas sp. HR-BB.</title>
        <authorList>
            <person name="Lee Y."/>
            <person name="Jeon C.O."/>
        </authorList>
    </citation>
    <scope>NUCLEOTIDE SEQUENCE [LARGE SCALE GENOMIC DNA]</scope>
    <source>
        <strain evidence="3">HR-U</strain>
    </source>
</reference>
<dbReference type="InterPro" id="IPR011055">
    <property type="entry name" value="Dup_hybrid_motif"/>
</dbReference>
<keyword evidence="3" id="KW-1185">Reference proteome</keyword>
<name>A0A2S7IRH0_9BACT</name>
<evidence type="ECO:0000313" key="2">
    <source>
        <dbReference type="EMBL" id="PQA60238.1"/>
    </source>
</evidence>
<dbReference type="RefSeq" id="WP_104712312.1">
    <property type="nucleotide sequence ID" value="NZ_PTRA01000001.1"/>
</dbReference>
<dbReference type="EMBL" id="PTRA01000001">
    <property type="protein sequence ID" value="PQA60238.1"/>
    <property type="molecule type" value="Genomic_DNA"/>
</dbReference>
<proteinExistence type="predicted"/>
<comment type="caution">
    <text evidence="2">The sequence shown here is derived from an EMBL/GenBank/DDBJ whole genome shotgun (WGS) entry which is preliminary data.</text>
</comment>
<dbReference type="PANTHER" id="PTHR21666">
    <property type="entry name" value="PEPTIDASE-RELATED"/>
    <property type="match status" value="1"/>
</dbReference>
<dbReference type="InterPro" id="IPR050570">
    <property type="entry name" value="Cell_wall_metabolism_enzyme"/>
</dbReference>
<sequence length="623" mass="70269">MADPFSYVFVLLARILSLAWVLASSAAAQQPYLFPILPGQTAQLAGTFAELRPQHFHAGIDIKTQQREGLSVQSIDRGYVSKIIVSRTGYGNAVFVTHPSGETSVYAHLQQFNPRIAQYVYQQQVARHSPEVVLTPAPSTLPLQRGEELGLSGNSGGSMGPHLHFEIRNAQGINVDPLNYSFAEVHDNIPPVLEALAVRTLDANARVEGRFGRMEYGFIKEESPKPSVHLYRLRDTLRMVGEMGLELLAYDQSNGSASKNGLSCVEVHVDGRELHFHHLAQVPEAYTDDINIHTDYATYFETSRFFQRCYKADGNDRVPIYSPRDGRLRVNPGAIHQVTITTWDHFQNKSQLHFVVKGDPKEGRSADPSIRWTVEENWLVVKGALADSLQVYLPGKHQILSPAYPSCYLWDLRQGLPDSLDTGSQLIRFSFVGTAYPKKPGRLSRDRLELEWKSESLYDTLFLNLQEKNEKLLIGDPTVPLKGKVTIHYQPVSPISEYEKTALYRDGERPEFVGGQWKDGRIHAETLYLGTYRLATDTLAPTITPVSINTRQLRFRIKDNLSGIKTWQTRVGTETVILEYDAKNDLLFSKIREENRPFQGELRLEVTDNSGNKATFERPNLHP</sequence>
<dbReference type="SUPFAM" id="SSF51261">
    <property type="entry name" value="Duplicated hybrid motif"/>
    <property type="match status" value="2"/>
</dbReference>
<gene>
    <name evidence="2" type="ORF">C5O19_11655</name>
</gene>
<dbReference type="PANTHER" id="PTHR21666:SF270">
    <property type="entry name" value="MUREIN HYDROLASE ACTIVATOR ENVC"/>
    <property type="match status" value="1"/>
</dbReference>
<dbReference type="InterPro" id="IPR016047">
    <property type="entry name" value="M23ase_b-sheet_dom"/>
</dbReference>
<dbReference type="Pfam" id="PF01551">
    <property type="entry name" value="Peptidase_M23"/>
    <property type="match status" value="1"/>
</dbReference>
<evidence type="ECO:0000313" key="3">
    <source>
        <dbReference type="Proteomes" id="UP000239590"/>
    </source>
</evidence>
<dbReference type="Proteomes" id="UP000239590">
    <property type="component" value="Unassembled WGS sequence"/>
</dbReference>
<protein>
    <recommendedName>
        <fullName evidence="1">M23ase beta-sheet core domain-containing protein</fullName>
    </recommendedName>
</protein>
<dbReference type="GO" id="GO:0004222">
    <property type="term" value="F:metalloendopeptidase activity"/>
    <property type="evidence" value="ECO:0007669"/>
    <property type="project" value="TreeGrafter"/>
</dbReference>